<dbReference type="KEGG" id="ehl:EHLA_1485"/>
<dbReference type="RefSeq" id="WP_096240033.1">
    <property type="nucleotide sequence ID" value="NZ_LT907978.1"/>
</dbReference>
<dbReference type="AlphaFoldDB" id="A0A285PRG9"/>
<proteinExistence type="predicted"/>
<dbReference type="InterPro" id="IPR008878">
    <property type="entry name" value="Transposase_IS66_Orf2"/>
</dbReference>
<protein>
    <submittedName>
        <fullName evidence="1">Transposase IS66, Orf2</fullName>
    </submittedName>
</protein>
<evidence type="ECO:0000313" key="2">
    <source>
        <dbReference type="Proteomes" id="UP000217549"/>
    </source>
</evidence>
<accession>A0A285PRG9</accession>
<reference evidence="2" key="1">
    <citation type="submission" date="2017-09" db="EMBL/GenBank/DDBJ databases">
        <authorList>
            <person name="Shetty A S."/>
        </authorList>
    </citation>
    <scope>NUCLEOTIDE SEQUENCE [LARGE SCALE GENOMIC DNA]</scope>
</reference>
<dbReference type="NCBIfam" id="NF033819">
    <property type="entry name" value="IS66_TnpB"/>
    <property type="match status" value="1"/>
</dbReference>
<name>A0A285PRG9_9FIRM</name>
<dbReference type="PANTHER" id="PTHR36455">
    <property type="match status" value="1"/>
</dbReference>
<evidence type="ECO:0000313" key="1">
    <source>
        <dbReference type="EMBL" id="SOB72204.1"/>
    </source>
</evidence>
<keyword evidence="2" id="KW-1185">Reference proteome</keyword>
<organism evidence="1 2">
    <name type="scientific">Anaerobutyricum hallii</name>
    <dbReference type="NCBI Taxonomy" id="39488"/>
    <lineage>
        <taxon>Bacteria</taxon>
        <taxon>Bacillati</taxon>
        <taxon>Bacillota</taxon>
        <taxon>Clostridia</taxon>
        <taxon>Lachnospirales</taxon>
        <taxon>Lachnospiraceae</taxon>
        <taxon>Anaerobutyricum</taxon>
    </lineage>
</organism>
<dbReference type="Proteomes" id="UP000217549">
    <property type="component" value="Chromosome I"/>
</dbReference>
<dbReference type="Pfam" id="PF05717">
    <property type="entry name" value="TnpB_IS66"/>
    <property type="match status" value="1"/>
</dbReference>
<dbReference type="EMBL" id="LT907978">
    <property type="protein sequence ID" value="SOB72204.1"/>
    <property type="molecule type" value="Genomic_DNA"/>
</dbReference>
<dbReference type="PANTHER" id="PTHR36455:SF1">
    <property type="entry name" value="BLR8292 PROTEIN"/>
    <property type="match status" value="1"/>
</dbReference>
<gene>
    <name evidence="1" type="ORF">EHLA_1485</name>
</gene>
<sequence length="121" mass="14159">MLNDATCFKKIFIVTGYTDLRSGIDRLADTVRSYLGEDAIEPDTLYLFCGRRTDRIKGLVWENDGYLLLYKRLEAGKFQWPRTESEVRSITSQQFRWLMEGLTTLPKKQVKRLKKAPDYTV</sequence>